<dbReference type="InterPro" id="IPR008138">
    <property type="entry name" value="SapB_2"/>
</dbReference>
<sequence length="364" mass="40605">MKPHACQNRRKVTGRKRQRERTWRSNFSPTPNCTEGIEGTNMARWSQYCLGASVLLFLCLTVTARNVHEGQGRNAGRESNLQDPGLEGNLICDACLQLSTEAESVLKNPDTEKTLVELFSQMACENLMSPKMKSKCVDLVRIYVPDLLGALQSYLQPELCTEVGVCKPEVQLGRDTKTCAVCQEFASDALTYLGSNRTKNQIIVALHLACSRLEDLSKQCDLLVDVYAPDLMEHLDALTPEEFCEATRLCKPAVATTQLKKRNDCAICQFVIMEMKIKLRDPNTQAKLLEVLSSGCERVVNHVDECKMIVDQYAPFILSNIDTILDADVLCAKIGVCPATKKTSTREPYLVMPSAENVRRIHAL</sequence>
<name>A0ABD1ZRP9_9MARC</name>
<dbReference type="EMBL" id="JBHFFA010000001">
    <property type="protein sequence ID" value="KAL2652834.1"/>
    <property type="molecule type" value="Genomic_DNA"/>
</dbReference>
<dbReference type="Pfam" id="PF05184">
    <property type="entry name" value="SapB_1"/>
    <property type="match status" value="1"/>
</dbReference>
<keyword evidence="1" id="KW-0378">Hydrolase</keyword>
<feature type="region of interest" description="Disordered" evidence="5">
    <location>
        <begin position="1"/>
        <end position="31"/>
    </location>
</feature>
<dbReference type="SUPFAM" id="SSF47862">
    <property type="entry name" value="Saposin"/>
    <property type="match status" value="3"/>
</dbReference>
<evidence type="ECO:0000256" key="4">
    <source>
        <dbReference type="ARBA" id="ARBA00023180"/>
    </source>
</evidence>
<reference evidence="7 8" key="1">
    <citation type="submission" date="2024-09" db="EMBL/GenBank/DDBJ databases">
        <title>Chromosome-scale assembly of Riccia fluitans.</title>
        <authorList>
            <person name="Paukszto L."/>
            <person name="Sawicki J."/>
            <person name="Karawczyk K."/>
            <person name="Piernik-Szablinska J."/>
            <person name="Szczecinska M."/>
            <person name="Mazdziarz M."/>
        </authorList>
    </citation>
    <scope>NUCLEOTIDE SEQUENCE [LARGE SCALE GENOMIC DNA]</scope>
    <source>
        <strain evidence="7">Rf_01</strain>
        <tissue evidence="7">Aerial parts of the thallus</tissue>
    </source>
</reference>
<dbReference type="Proteomes" id="UP001605036">
    <property type="component" value="Unassembled WGS sequence"/>
</dbReference>
<dbReference type="InterPro" id="IPR008139">
    <property type="entry name" value="SaposinB_dom"/>
</dbReference>
<evidence type="ECO:0000313" key="7">
    <source>
        <dbReference type="EMBL" id="KAL2652834.1"/>
    </source>
</evidence>
<dbReference type="PANTHER" id="PTHR11480:SF3">
    <property type="entry name" value="BCDNA.GH08312"/>
    <property type="match status" value="1"/>
</dbReference>
<evidence type="ECO:0000256" key="2">
    <source>
        <dbReference type="ARBA" id="ARBA00023145"/>
    </source>
</evidence>
<evidence type="ECO:0000313" key="8">
    <source>
        <dbReference type="Proteomes" id="UP001605036"/>
    </source>
</evidence>
<accession>A0ABD1ZRP9</accession>
<keyword evidence="3" id="KW-1015">Disulfide bond</keyword>
<feature type="domain" description="Saposin B-type" evidence="6">
    <location>
        <begin position="88"/>
        <end position="170"/>
    </location>
</feature>
<protein>
    <recommendedName>
        <fullName evidence="6">Saposin B-type domain-containing protein</fullName>
    </recommendedName>
</protein>
<dbReference type="Pfam" id="PF03489">
    <property type="entry name" value="SapB_2"/>
    <property type="match status" value="2"/>
</dbReference>
<evidence type="ECO:0000256" key="1">
    <source>
        <dbReference type="ARBA" id="ARBA00022750"/>
    </source>
</evidence>
<gene>
    <name evidence="7" type="ORF">R1flu_020962</name>
</gene>
<dbReference type="AlphaFoldDB" id="A0ABD1ZRP9"/>
<keyword evidence="2" id="KW-0865">Zymogen</keyword>
<keyword evidence="8" id="KW-1185">Reference proteome</keyword>
<dbReference type="PROSITE" id="PS50015">
    <property type="entry name" value="SAP_B"/>
    <property type="match status" value="3"/>
</dbReference>
<dbReference type="SMART" id="SM00741">
    <property type="entry name" value="SapB"/>
    <property type="match status" value="3"/>
</dbReference>
<proteinExistence type="predicted"/>
<feature type="compositionally biased region" description="Basic residues" evidence="5">
    <location>
        <begin position="1"/>
        <end position="19"/>
    </location>
</feature>
<evidence type="ECO:0000256" key="5">
    <source>
        <dbReference type="SAM" id="MobiDB-lite"/>
    </source>
</evidence>
<keyword evidence="4" id="KW-0325">Glycoprotein</keyword>
<keyword evidence="1" id="KW-0645">Protease</keyword>
<keyword evidence="1" id="KW-0064">Aspartyl protease</keyword>
<dbReference type="GO" id="GO:0004190">
    <property type="term" value="F:aspartic-type endopeptidase activity"/>
    <property type="evidence" value="ECO:0007669"/>
    <property type="project" value="UniProtKB-KW"/>
</dbReference>
<dbReference type="InterPro" id="IPR051428">
    <property type="entry name" value="Sphingo_Act-Surfact_Prot"/>
</dbReference>
<dbReference type="InterPro" id="IPR011001">
    <property type="entry name" value="Saposin-like"/>
</dbReference>
<evidence type="ECO:0000256" key="3">
    <source>
        <dbReference type="ARBA" id="ARBA00023157"/>
    </source>
</evidence>
<feature type="domain" description="Saposin B-type" evidence="6">
    <location>
        <begin position="175"/>
        <end position="254"/>
    </location>
</feature>
<evidence type="ECO:0000259" key="6">
    <source>
        <dbReference type="PROSITE" id="PS50015"/>
    </source>
</evidence>
<dbReference type="Gene3D" id="1.10.225.10">
    <property type="entry name" value="Saposin-like"/>
    <property type="match status" value="3"/>
</dbReference>
<dbReference type="InterPro" id="IPR007856">
    <property type="entry name" value="SapB_1"/>
</dbReference>
<feature type="domain" description="Saposin B-type" evidence="6">
    <location>
        <begin position="261"/>
        <end position="341"/>
    </location>
</feature>
<organism evidence="7 8">
    <name type="scientific">Riccia fluitans</name>
    <dbReference type="NCBI Taxonomy" id="41844"/>
    <lineage>
        <taxon>Eukaryota</taxon>
        <taxon>Viridiplantae</taxon>
        <taxon>Streptophyta</taxon>
        <taxon>Embryophyta</taxon>
        <taxon>Marchantiophyta</taxon>
        <taxon>Marchantiopsida</taxon>
        <taxon>Marchantiidae</taxon>
        <taxon>Marchantiales</taxon>
        <taxon>Ricciaceae</taxon>
        <taxon>Riccia</taxon>
    </lineage>
</organism>
<comment type="caution">
    <text evidence="7">The sequence shown here is derived from an EMBL/GenBank/DDBJ whole genome shotgun (WGS) entry which is preliminary data.</text>
</comment>
<dbReference type="PANTHER" id="PTHR11480">
    <property type="entry name" value="SAPOSIN-RELATED"/>
    <property type="match status" value="1"/>
</dbReference>